<dbReference type="InterPro" id="IPR003613">
    <property type="entry name" value="Ubox_domain"/>
</dbReference>
<feature type="chain" id="PRO_5038649863" description="RING-type E3 ubiquitin transferase" evidence="6">
    <location>
        <begin position="27"/>
        <end position="531"/>
    </location>
</feature>
<reference evidence="8 9" key="1">
    <citation type="journal article" date="2022" name="Nat. Genet.">
        <title>Improved pea reference genome and pan-genome highlight genomic features and evolutionary characteristics.</title>
        <authorList>
            <person name="Yang T."/>
            <person name="Liu R."/>
            <person name="Luo Y."/>
            <person name="Hu S."/>
            <person name="Wang D."/>
            <person name="Wang C."/>
            <person name="Pandey M.K."/>
            <person name="Ge S."/>
            <person name="Xu Q."/>
            <person name="Li N."/>
            <person name="Li G."/>
            <person name="Huang Y."/>
            <person name="Saxena R.K."/>
            <person name="Ji Y."/>
            <person name="Li M."/>
            <person name="Yan X."/>
            <person name="He Y."/>
            <person name="Liu Y."/>
            <person name="Wang X."/>
            <person name="Xiang C."/>
            <person name="Varshney R.K."/>
            <person name="Ding H."/>
            <person name="Gao S."/>
            <person name="Zong X."/>
        </authorList>
    </citation>
    <scope>NUCLEOTIDE SEQUENCE [LARGE SCALE GENOMIC DNA]</scope>
    <source>
        <strain evidence="8 9">cv. Zhongwan 6</strain>
    </source>
</reference>
<feature type="coiled-coil region" evidence="5">
    <location>
        <begin position="127"/>
        <end position="154"/>
    </location>
</feature>
<dbReference type="CDD" id="cd21037">
    <property type="entry name" value="MLKL_NTD"/>
    <property type="match status" value="1"/>
</dbReference>
<dbReference type="Gene3D" id="1.25.10.10">
    <property type="entry name" value="Leucine-rich Repeat Variant"/>
    <property type="match status" value="1"/>
</dbReference>
<dbReference type="Gene3D" id="3.30.40.10">
    <property type="entry name" value="Zinc/RING finger domain, C3HC4 (zinc finger)"/>
    <property type="match status" value="1"/>
</dbReference>
<keyword evidence="9" id="KW-1185">Reference proteome</keyword>
<gene>
    <name evidence="8" type="ORF">KIW84_011858</name>
</gene>
<keyword evidence="6" id="KW-0732">Signal</keyword>
<dbReference type="InterPro" id="IPR036537">
    <property type="entry name" value="Adaptor_Cbl_N_dom_sf"/>
</dbReference>
<comment type="pathway">
    <text evidence="2">Protein modification; protein ubiquitination.</text>
</comment>
<dbReference type="Pfam" id="PF04564">
    <property type="entry name" value="U-box"/>
    <property type="match status" value="1"/>
</dbReference>
<dbReference type="Gene3D" id="1.20.930.20">
    <property type="entry name" value="Adaptor protein Cbl, N-terminal domain"/>
    <property type="match status" value="1"/>
</dbReference>
<dbReference type="InterPro" id="IPR011989">
    <property type="entry name" value="ARM-like"/>
</dbReference>
<evidence type="ECO:0000259" key="7">
    <source>
        <dbReference type="PROSITE" id="PS51698"/>
    </source>
</evidence>
<dbReference type="PROSITE" id="PS51698">
    <property type="entry name" value="U_BOX"/>
    <property type="match status" value="1"/>
</dbReference>
<dbReference type="AlphaFoldDB" id="A0A9D5BFZ8"/>
<dbReference type="InterPro" id="IPR045210">
    <property type="entry name" value="RING-Ubox_PUB"/>
</dbReference>
<keyword evidence="4" id="KW-0808">Transferase</keyword>
<dbReference type="Gramene" id="Psat01G0185800-T1">
    <property type="protein sequence ID" value="KAI5442978.1"/>
    <property type="gene ID" value="KIW84_011858"/>
</dbReference>
<comment type="caution">
    <text evidence="8">The sequence shown here is derived from an EMBL/GenBank/DDBJ whole genome shotgun (WGS) entry which is preliminary data.</text>
</comment>
<dbReference type="EC" id="2.3.2.27" evidence="3"/>
<dbReference type="PANTHER" id="PTHR45958">
    <property type="entry name" value="RING-TYPE E3 UBIQUITIN TRANSFERASE"/>
    <property type="match status" value="1"/>
</dbReference>
<dbReference type="SUPFAM" id="SSF57850">
    <property type="entry name" value="RING/U-box"/>
    <property type="match status" value="1"/>
</dbReference>
<feature type="coiled-coil region" evidence="5">
    <location>
        <begin position="62"/>
        <end position="89"/>
    </location>
</feature>
<sequence>MVGLELIPIGTILAVLTSQVVRTANAAKDVLIDKESFNILSKHLLDIAPVLKELQLQELNESQAARVALESLESDVKQASNLVEKYRNSGHFYLLMKCHYIVKEVEQVIRDIGRSLAALSLANTEVLSRISDQVNRLQSEMQRAEFEASQSQLDIVDKLNHGIKEQKLDQAFVNDMLEEIARAVGVPVEPSEISKEIASIRWEKEEAANRKERAEVIFLEQIILLLSQADTASDFEEVKKQYFQRVQVIERYGSREKYIPPLNSFCCSITEAVMVDPVSLCTGTTCERSAIEVWFDDGNMTDPKTKEVLEDTTLRSNIRLRESIVEWRELNCCFRIKSIRENLLSNSGLLLHESLSQMQALIKENSINKDWISIGELTDIIISILGNSDSIDVKMKILITLKGVVEGHARNKEKVVESQGWRYIISCLHNDSRVIKEAVDLLYELLQDRSGWNKSFCEKLSEHPSTVNYLVTILNGPVSDSIETAEKILTELFEIDEENICCAAKFGWYKALVDRMIQGSKTFFSSSSLLR</sequence>
<evidence type="ECO:0000256" key="5">
    <source>
        <dbReference type="SAM" id="Coils"/>
    </source>
</evidence>
<feature type="domain" description="U-box" evidence="7">
    <location>
        <begin position="260"/>
        <end position="334"/>
    </location>
</feature>
<dbReference type="SMART" id="SM00504">
    <property type="entry name" value="Ubox"/>
    <property type="match status" value="1"/>
</dbReference>
<evidence type="ECO:0000256" key="2">
    <source>
        <dbReference type="ARBA" id="ARBA00004906"/>
    </source>
</evidence>
<dbReference type="EMBL" id="JAMSHJ010000001">
    <property type="protein sequence ID" value="KAI5442978.1"/>
    <property type="molecule type" value="Genomic_DNA"/>
</dbReference>
<evidence type="ECO:0000313" key="9">
    <source>
        <dbReference type="Proteomes" id="UP001058974"/>
    </source>
</evidence>
<dbReference type="Proteomes" id="UP001058974">
    <property type="component" value="Chromosome 1"/>
</dbReference>
<organism evidence="8 9">
    <name type="scientific">Pisum sativum</name>
    <name type="common">Garden pea</name>
    <name type="synonym">Lathyrus oleraceus</name>
    <dbReference type="NCBI Taxonomy" id="3888"/>
    <lineage>
        <taxon>Eukaryota</taxon>
        <taxon>Viridiplantae</taxon>
        <taxon>Streptophyta</taxon>
        <taxon>Embryophyta</taxon>
        <taxon>Tracheophyta</taxon>
        <taxon>Spermatophyta</taxon>
        <taxon>Magnoliopsida</taxon>
        <taxon>eudicotyledons</taxon>
        <taxon>Gunneridae</taxon>
        <taxon>Pentapetalae</taxon>
        <taxon>rosids</taxon>
        <taxon>fabids</taxon>
        <taxon>Fabales</taxon>
        <taxon>Fabaceae</taxon>
        <taxon>Papilionoideae</taxon>
        <taxon>50 kb inversion clade</taxon>
        <taxon>NPAAA clade</taxon>
        <taxon>Hologalegina</taxon>
        <taxon>IRL clade</taxon>
        <taxon>Fabeae</taxon>
        <taxon>Lathyrus</taxon>
    </lineage>
</organism>
<dbReference type="InterPro" id="IPR016024">
    <property type="entry name" value="ARM-type_fold"/>
</dbReference>
<evidence type="ECO:0000256" key="1">
    <source>
        <dbReference type="ARBA" id="ARBA00000900"/>
    </source>
</evidence>
<dbReference type="OrthoDB" id="1897399at2759"/>
<feature type="signal peptide" evidence="6">
    <location>
        <begin position="1"/>
        <end position="26"/>
    </location>
</feature>
<name>A0A9D5BFZ8_PEA</name>
<dbReference type="GO" id="GO:0016567">
    <property type="term" value="P:protein ubiquitination"/>
    <property type="evidence" value="ECO:0007669"/>
    <property type="project" value="InterPro"/>
</dbReference>
<protein>
    <recommendedName>
        <fullName evidence="3">RING-type E3 ubiquitin transferase</fullName>
        <ecNumber evidence="3">2.3.2.27</ecNumber>
    </recommendedName>
</protein>
<evidence type="ECO:0000256" key="3">
    <source>
        <dbReference type="ARBA" id="ARBA00012483"/>
    </source>
</evidence>
<comment type="catalytic activity">
    <reaction evidence="1">
        <text>S-ubiquitinyl-[E2 ubiquitin-conjugating enzyme]-L-cysteine + [acceptor protein]-L-lysine = [E2 ubiquitin-conjugating enzyme]-L-cysteine + N(6)-ubiquitinyl-[acceptor protein]-L-lysine.</text>
        <dbReference type="EC" id="2.3.2.27"/>
    </reaction>
</comment>
<dbReference type="InterPro" id="IPR059179">
    <property type="entry name" value="MLKL-like_MCAfunc"/>
</dbReference>
<evidence type="ECO:0000256" key="6">
    <source>
        <dbReference type="SAM" id="SignalP"/>
    </source>
</evidence>
<evidence type="ECO:0000313" key="8">
    <source>
        <dbReference type="EMBL" id="KAI5442978.1"/>
    </source>
</evidence>
<proteinExistence type="predicted"/>
<dbReference type="SUPFAM" id="SSF48371">
    <property type="entry name" value="ARM repeat"/>
    <property type="match status" value="1"/>
</dbReference>
<dbReference type="GO" id="GO:0061630">
    <property type="term" value="F:ubiquitin protein ligase activity"/>
    <property type="evidence" value="ECO:0007669"/>
    <property type="project" value="UniProtKB-EC"/>
</dbReference>
<dbReference type="CDD" id="cd16664">
    <property type="entry name" value="RING-Ubox_PUB"/>
    <property type="match status" value="1"/>
</dbReference>
<dbReference type="InterPro" id="IPR013083">
    <property type="entry name" value="Znf_RING/FYVE/PHD"/>
</dbReference>
<evidence type="ECO:0000256" key="4">
    <source>
        <dbReference type="ARBA" id="ARBA00022679"/>
    </source>
</evidence>
<keyword evidence="5" id="KW-0175">Coiled coil</keyword>
<accession>A0A9D5BFZ8</accession>
<dbReference type="InterPro" id="IPR052608">
    <property type="entry name" value="U-box_domain_protein"/>
</dbReference>
<dbReference type="PANTHER" id="PTHR45958:SF15">
    <property type="entry name" value="RING-TYPE E3 UBIQUITIN TRANSFERASE"/>
    <property type="match status" value="1"/>
</dbReference>
<dbReference type="GO" id="GO:0007166">
    <property type="term" value="P:cell surface receptor signaling pathway"/>
    <property type="evidence" value="ECO:0007669"/>
    <property type="project" value="InterPro"/>
</dbReference>